<feature type="domain" description="Knr4/Smi1-like" evidence="1">
    <location>
        <begin position="8"/>
        <end position="140"/>
    </location>
</feature>
<dbReference type="EMBL" id="FXTU01000003">
    <property type="protein sequence ID" value="SMP21142.1"/>
    <property type="molecule type" value="Genomic_DNA"/>
</dbReference>
<dbReference type="SMART" id="SM00860">
    <property type="entry name" value="SMI1_KNR4"/>
    <property type="match status" value="1"/>
</dbReference>
<organism evidence="2 3">
    <name type="scientific">Laceyella tengchongensis</name>
    <dbReference type="NCBI Taxonomy" id="574699"/>
    <lineage>
        <taxon>Bacteria</taxon>
        <taxon>Bacillati</taxon>
        <taxon>Bacillota</taxon>
        <taxon>Bacilli</taxon>
        <taxon>Bacillales</taxon>
        <taxon>Thermoactinomycetaceae</taxon>
        <taxon>Laceyella</taxon>
    </lineage>
</organism>
<accession>A0AA45WPD5</accession>
<dbReference type="AlphaFoldDB" id="A0AA45WPD5"/>
<reference evidence="2" key="1">
    <citation type="submission" date="2017-05" db="EMBL/GenBank/DDBJ databases">
        <authorList>
            <person name="Varghese N."/>
            <person name="Submissions S."/>
        </authorList>
    </citation>
    <scope>NUCLEOTIDE SEQUENCE</scope>
    <source>
        <strain evidence="2">DSM 45262</strain>
    </source>
</reference>
<evidence type="ECO:0000313" key="3">
    <source>
        <dbReference type="Proteomes" id="UP001157946"/>
    </source>
</evidence>
<dbReference type="InterPro" id="IPR018958">
    <property type="entry name" value="Knr4/Smi1-like_dom"/>
</dbReference>
<evidence type="ECO:0000259" key="1">
    <source>
        <dbReference type="SMART" id="SM00860"/>
    </source>
</evidence>
<comment type="caution">
    <text evidence="2">The sequence shown here is derived from an EMBL/GenBank/DDBJ whole genome shotgun (WGS) entry which is preliminary data.</text>
</comment>
<protein>
    <submittedName>
        <fullName evidence="2">SMI1-KNR4 cell-wall</fullName>
    </submittedName>
</protein>
<dbReference type="Pfam" id="PF09346">
    <property type="entry name" value="SMI1_KNR4"/>
    <property type="match status" value="1"/>
</dbReference>
<gene>
    <name evidence="2" type="ORF">SAMN06265361_103490</name>
</gene>
<dbReference type="Gene3D" id="3.40.1580.10">
    <property type="entry name" value="SMI1/KNR4-like"/>
    <property type="match status" value="1"/>
</dbReference>
<keyword evidence="3" id="KW-1185">Reference proteome</keyword>
<sequence>MEWEYKKPIDEKRIREVEMELGVHFPKSFFDCVLKNNAGRPKTKILFDLGNEKEKVFGNLFNFNEDEDHFSFLEAHEVLIGEHKAPIELVPFADDPAGNFICFDYRTLVAGEPIVVFYYHERDEDNIKKIADSFSLFLDMLYEPRD</sequence>
<dbReference type="SUPFAM" id="SSF160631">
    <property type="entry name" value="SMI1/KNR4-like"/>
    <property type="match status" value="1"/>
</dbReference>
<name>A0AA45WPD5_9BACL</name>
<evidence type="ECO:0000313" key="2">
    <source>
        <dbReference type="EMBL" id="SMP21142.1"/>
    </source>
</evidence>
<dbReference type="RefSeq" id="WP_102992201.1">
    <property type="nucleotide sequence ID" value="NZ_FXTU01000003.1"/>
</dbReference>
<dbReference type="Proteomes" id="UP001157946">
    <property type="component" value="Unassembled WGS sequence"/>
</dbReference>
<proteinExistence type="predicted"/>
<dbReference type="InterPro" id="IPR037883">
    <property type="entry name" value="Knr4/Smi1-like_sf"/>
</dbReference>